<gene>
    <name evidence="1" type="ORF">DOTSEDRAFT_25071</name>
</gene>
<reference evidence="1 2" key="2">
    <citation type="journal article" date="2012" name="PLoS Pathog.">
        <title>Diverse lifestyles and strategies of plant pathogenesis encoded in the genomes of eighteen Dothideomycetes fungi.</title>
        <authorList>
            <person name="Ohm R.A."/>
            <person name="Feau N."/>
            <person name="Henrissat B."/>
            <person name="Schoch C.L."/>
            <person name="Horwitz B.A."/>
            <person name="Barry K.W."/>
            <person name="Condon B.J."/>
            <person name="Copeland A.C."/>
            <person name="Dhillon B."/>
            <person name="Glaser F."/>
            <person name="Hesse C.N."/>
            <person name="Kosti I."/>
            <person name="LaButti K."/>
            <person name="Lindquist E.A."/>
            <person name="Lucas S."/>
            <person name="Salamov A.A."/>
            <person name="Bradshaw R.E."/>
            <person name="Ciuffetti L."/>
            <person name="Hamelin R.C."/>
            <person name="Kema G.H.J."/>
            <person name="Lawrence C."/>
            <person name="Scott J.A."/>
            <person name="Spatafora J.W."/>
            <person name="Turgeon B.G."/>
            <person name="de Wit P.J.G.M."/>
            <person name="Zhong S."/>
            <person name="Goodwin S.B."/>
            <person name="Grigoriev I.V."/>
        </authorList>
    </citation>
    <scope>NUCLEOTIDE SEQUENCE [LARGE SCALE GENOMIC DNA]</scope>
    <source>
        <strain evidence="2">NZE10 / CBS 128990</strain>
    </source>
</reference>
<protein>
    <submittedName>
        <fullName evidence="1">Uncharacterized protein</fullName>
    </submittedName>
</protein>
<evidence type="ECO:0000313" key="2">
    <source>
        <dbReference type="Proteomes" id="UP000016933"/>
    </source>
</evidence>
<organism evidence="1 2">
    <name type="scientific">Dothistroma septosporum (strain NZE10 / CBS 128990)</name>
    <name type="common">Red band needle blight fungus</name>
    <name type="synonym">Mycosphaerella pini</name>
    <dbReference type="NCBI Taxonomy" id="675120"/>
    <lineage>
        <taxon>Eukaryota</taxon>
        <taxon>Fungi</taxon>
        <taxon>Dikarya</taxon>
        <taxon>Ascomycota</taxon>
        <taxon>Pezizomycotina</taxon>
        <taxon>Dothideomycetes</taxon>
        <taxon>Dothideomycetidae</taxon>
        <taxon>Mycosphaerellales</taxon>
        <taxon>Mycosphaerellaceae</taxon>
        <taxon>Dothistroma</taxon>
    </lineage>
</organism>
<dbReference type="OMA" id="DYEEYCK"/>
<proteinExistence type="predicted"/>
<keyword evidence="2" id="KW-1185">Reference proteome</keyword>
<dbReference type="AlphaFoldDB" id="M2WM20"/>
<dbReference type="HOGENOM" id="CLU_2133457_0_0_1"/>
<accession>M2WM20</accession>
<name>M2WM20_DOTSN</name>
<dbReference type="EMBL" id="KB446540">
    <property type="protein sequence ID" value="EME43088.1"/>
    <property type="molecule type" value="Genomic_DNA"/>
</dbReference>
<sequence>MMEREPGDYLYPWQIWLLKAAPDDVLTKHKDIIKSDYEEYCKLARDRAVSQQAGIEAANWTETLMKDAKHEVSALKSMVREMNEWLPDLLHLPGPVFEQMMYGDALKVGKFGR</sequence>
<evidence type="ECO:0000313" key="1">
    <source>
        <dbReference type="EMBL" id="EME43088.1"/>
    </source>
</evidence>
<reference evidence="2" key="1">
    <citation type="journal article" date="2012" name="PLoS Genet.">
        <title>The genomes of the fungal plant pathogens Cladosporium fulvum and Dothistroma septosporum reveal adaptation to different hosts and lifestyles but also signatures of common ancestry.</title>
        <authorList>
            <person name="de Wit P.J.G.M."/>
            <person name="van der Burgt A."/>
            <person name="Oekmen B."/>
            <person name="Stergiopoulos I."/>
            <person name="Abd-Elsalam K.A."/>
            <person name="Aerts A.L."/>
            <person name="Bahkali A.H."/>
            <person name="Beenen H.G."/>
            <person name="Chettri P."/>
            <person name="Cox M.P."/>
            <person name="Datema E."/>
            <person name="de Vries R.P."/>
            <person name="Dhillon B."/>
            <person name="Ganley A.R."/>
            <person name="Griffiths S.A."/>
            <person name="Guo Y."/>
            <person name="Hamelin R.C."/>
            <person name="Henrissat B."/>
            <person name="Kabir M.S."/>
            <person name="Jashni M.K."/>
            <person name="Kema G."/>
            <person name="Klaubauf S."/>
            <person name="Lapidus A."/>
            <person name="Levasseur A."/>
            <person name="Lindquist E."/>
            <person name="Mehrabi R."/>
            <person name="Ohm R.A."/>
            <person name="Owen T.J."/>
            <person name="Salamov A."/>
            <person name="Schwelm A."/>
            <person name="Schijlen E."/>
            <person name="Sun H."/>
            <person name="van den Burg H.A."/>
            <person name="van Ham R.C.H.J."/>
            <person name="Zhang S."/>
            <person name="Goodwin S.B."/>
            <person name="Grigoriev I.V."/>
            <person name="Collemare J."/>
            <person name="Bradshaw R.E."/>
        </authorList>
    </citation>
    <scope>NUCLEOTIDE SEQUENCE [LARGE SCALE GENOMIC DNA]</scope>
    <source>
        <strain evidence="2">NZE10 / CBS 128990</strain>
    </source>
</reference>
<dbReference type="Proteomes" id="UP000016933">
    <property type="component" value="Unassembled WGS sequence"/>
</dbReference>
<dbReference type="OrthoDB" id="10492437at2759"/>